<evidence type="ECO:0000313" key="3">
    <source>
        <dbReference type="Proteomes" id="UP000253769"/>
    </source>
</evidence>
<dbReference type="Pfam" id="PF00497">
    <property type="entry name" value="SBP_bac_3"/>
    <property type="match status" value="1"/>
</dbReference>
<dbReference type="OrthoDB" id="7354650at2"/>
<accession>A0A369WMV0</accession>
<proteinExistence type="predicted"/>
<name>A0A369WMV0_9GAMM</name>
<organism evidence="2 3">
    <name type="scientific">Motiliproteus coralliicola</name>
    <dbReference type="NCBI Taxonomy" id="2283196"/>
    <lineage>
        <taxon>Bacteria</taxon>
        <taxon>Pseudomonadati</taxon>
        <taxon>Pseudomonadota</taxon>
        <taxon>Gammaproteobacteria</taxon>
        <taxon>Oceanospirillales</taxon>
        <taxon>Oceanospirillaceae</taxon>
        <taxon>Motiliproteus</taxon>
    </lineage>
</organism>
<dbReference type="PANTHER" id="PTHR38834">
    <property type="entry name" value="PERIPLASMIC SUBSTRATE BINDING PROTEIN FAMILY 3"/>
    <property type="match status" value="1"/>
</dbReference>
<reference evidence="2 3" key="1">
    <citation type="submission" date="2018-07" db="EMBL/GenBank/DDBJ databases">
        <title>Motiliproteus coralliicola sp. nov., a bacterium isolated from Coral.</title>
        <authorList>
            <person name="Wang G."/>
        </authorList>
    </citation>
    <scope>NUCLEOTIDE SEQUENCE [LARGE SCALE GENOMIC DNA]</scope>
    <source>
        <strain evidence="2 3">C34</strain>
    </source>
</reference>
<gene>
    <name evidence="2" type="ORF">DV711_08090</name>
</gene>
<evidence type="ECO:0000259" key="1">
    <source>
        <dbReference type="Pfam" id="PF00497"/>
    </source>
</evidence>
<dbReference type="InterPro" id="IPR001638">
    <property type="entry name" value="Solute-binding_3/MltF_N"/>
</dbReference>
<dbReference type="Proteomes" id="UP000253769">
    <property type="component" value="Unassembled WGS sequence"/>
</dbReference>
<dbReference type="AlphaFoldDB" id="A0A369WMV0"/>
<keyword evidence="3" id="KW-1185">Reference proteome</keyword>
<sequence length="270" mass="30396">MVRNFNADLLVEVTLKSIAWFLLLLVHPFAVGADTTARNLLIAAPEFAPYVSSTLAEGGWAWEVLEAAFEGSDYQPKLQLLPWPRAVRMVEEGALDGLYLANKTAGRERWARFSEPVGDEVTLFWKNRDNRLSYRDIGDARGLRLGALRDSVQMETLQSEGFDAVALNDFEQGIRLLIRRRLDLVLADHHVIKHLLQSGDQPGQEKIIPIFPAVAAHGFHLAVSRQRADNDAVIEAFNQGLERLHLNGRYREIVRRYGLSPETVSFVPSQ</sequence>
<protein>
    <recommendedName>
        <fullName evidence="1">Solute-binding protein family 3/N-terminal domain-containing protein</fullName>
    </recommendedName>
</protein>
<comment type="caution">
    <text evidence="2">The sequence shown here is derived from an EMBL/GenBank/DDBJ whole genome shotgun (WGS) entry which is preliminary data.</text>
</comment>
<dbReference type="SUPFAM" id="SSF53850">
    <property type="entry name" value="Periplasmic binding protein-like II"/>
    <property type="match status" value="1"/>
</dbReference>
<evidence type="ECO:0000313" key="2">
    <source>
        <dbReference type="EMBL" id="RDE22543.1"/>
    </source>
</evidence>
<dbReference type="PANTHER" id="PTHR38834:SF3">
    <property type="entry name" value="SOLUTE-BINDING PROTEIN FAMILY 3_N-TERMINAL DOMAIN-CONTAINING PROTEIN"/>
    <property type="match status" value="1"/>
</dbReference>
<dbReference type="EMBL" id="QQOH01000002">
    <property type="protein sequence ID" value="RDE22543.1"/>
    <property type="molecule type" value="Genomic_DNA"/>
</dbReference>
<dbReference type="Gene3D" id="3.40.190.10">
    <property type="entry name" value="Periplasmic binding protein-like II"/>
    <property type="match status" value="2"/>
</dbReference>
<feature type="domain" description="Solute-binding protein family 3/N-terminal" evidence="1">
    <location>
        <begin position="54"/>
        <end position="258"/>
    </location>
</feature>